<dbReference type="RefSeq" id="XP_023169760.2">
    <property type="nucleotide sequence ID" value="XM_023313992.2"/>
</dbReference>
<dbReference type="SUPFAM" id="SSF48452">
    <property type="entry name" value="TPR-like"/>
    <property type="match status" value="1"/>
</dbReference>
<dbReference type="GO" id="GO:0016874">
    <property type="term" value="F:ligase activity"/>
    <property type="evidence" value="ECO:0007669"/>
    <property type="project" value="UniProtKB-KW"/>
</dbReference>
<dbReference type="OrthoDB" id="2357150at2759"/>
<proteinExistence type="predicted"/>
<protein>
    <submittedName>
        <fullName evidence="12">E3 SUMO-protein ligase RanBP2</fullName>
    </submittedName>
</protein>
<feature type="domain" description="RanBD1" evidence="9">
    <location>
        <begin position="2522"/>
        <end position="2659"/>
    </location>
</feature>
<dbReference type="GeneID" id="111598645"/>
<gene>
    <name evidence="12" type="primary">LOC111598645</name>
</gene>
<evidence type="ECO:0000256" key="8">
    <source>
        <dbReference type="SAM" id="MobiDB-lite"/>
    </source>
</evidence>
<dbReference type="SMART" id="SM00547">
    <property type="entry name" value="ZnF_RBZ"/>
    <property type="match status" value="2"/>
</dbReference>
<dbReference type="OMA" id="RCIGNHG"/>
<keyword evidence="1" id="KW-0597">Phosphoprotein</keyword>
<feature type="repeat" description="TPR" evidence="6">
    <location>
        <begin position="61"/>
        <end position="94"/>
    </location>
</feature>
<feature type="compositionally biased region" description="Polar residues" evidence="8">
    <location>
        <begin position="1248"/>
        <end position="1257"/>
    </location>
</feature>
<dbReference type="Pfam" id="PF00641">
    <property type="entry name" value="Zn_ribbon_RanBP"/>
    <property type="match status" value="2"/>
</dbReference>
<keyword evidence="7" id="KW-0175">Coiled coil</keyword>
<dbReference type="PANTHER" id="PTHR23138:SF87">
    <property type="entry name" value="E3 SUMO-PROTEIN LIGASE RANBP2"/>
    <property type="match status" value="1"/>
</dbReference>
<evidence type="ECO:0000256" key="3">
    <source>
        <dbReference type="ARBA" id="ARBA00022771"/>
    </source>
</evidence>
<dbReference type="SUPFAM" id="SSF50729">
    <property type="entry name" value="PH domain-like"/>
    <property type="match status" value="4"/>
</dbReference>
<dbReference type="InterPro" id="IPR019734">
    <property type="entry name" value="TPR_rpt"/>
</dbReference>
<evidence type="ECO:0000313" key="11">
    <source>
        <dbReference type="Proteomes" id="UP000504633"/>
    </source>
</evidence>
<feature type="domain" description="RanBP2-type" evidence="10">
    <location>
        <begin position="1741"/>
        <end position="1770"/>
    </location>
</feature>
<evidence type="ECO:0000256" key="5">
    <source>
        <dbReference type="PROSITE-ProRule" id="PRU00322"/>
    </source>
</evidence>
<feature type="region of interest" description="Disordered" evidence="8">
    <location>
        <begin position="1535"/>
        <end position="1564"/>
    </location>
</feature>
<evidence type="ECO:0000259" key="10">
    <source>
        <dbReference type="PROSITE" id="PS50199"/>
    </source>
</evidence>
<dbReference type="GO" id="GO:0005643">
    <property type="term" value="C:nuclear pore"/>
    <property type="evidence" value="ECO:0007669"/>
    <property type="project" value="TreeGrafter"/>
</dbReference>
<dbReference type="GO" id="GO:0008270">
    <property type="term" value="F:zinc ion binding"/>
    <property type="evidence" value="ECO:0007669"/>
    <property type="project" value="UniProtKB-KW"/>
</dbReference>
<dbReference type="FunFam" id="2.30.29.30:FF:000018">
    <property type="entry name" value="E3 SUMO-protein ligase RanBP2"/>
    <property type="match status" value="3"/>
</dbReference>
<evidence type="ECO:0000256" key="4">
    <source>
        <dbReference type="ARBA" id="ARBA00022833"/>
    </source>
</evidence>
<dbReference type="InterPro" id="IPR011990">
    <property type="entry name" value="TPR-like_helical_dom_sf"/>
</dbReference>
<feature type="region of interest" description="Disordered" evidence="8">
    <location>
        <begin position="777"/>
        <end position="797"/>
    </location>
</feature>
<dbReference type="GO" id="GO:0005096">
    <property type="term" value="F:GTPase activator activity"/>
    <property type="evidence" value="ECO:0007669"/>
    <property type="project" value="TreeGrafter"/>
</dbReference>
<feature type="region of interest" description="Disordered" evidence="8">
    <location>
        <begin position="1973"/>
        <end position="2002"/>
    </location>
</feature>
<evidence type="ECO:0000256" key="6">
    <source>
        <dbReference type="PROSITE-ProRule" id="PRU00339"/>
    </source>
</evidence>
<feature type="domain" description="RanBP2-type" evidence="10">
    <location>
        <begin position="1861"/>
        <end position="1890"/>
    </location>
</feature>
<feature type="domain" description="RanBD1" evidence="9">
    <location>
        <begin position="1573"/>
        <end position="1710"/>
    </location>
</feature>
<reference evidence="12" key="1">
    <citation type="submission" date="2025-08" db="UniProtKB">
        <authorList>
            <consortium name="RefSeq"/>
        </authorList>
    </citation>
    <scope>IDENTIFICATION</scope>
    <source>
        <strain evidence="12">15085-1641.00</strain>
        <tissue evidence="12">Whole body</tissue>
    </source>
</reference>
<dbReference type="PROSITE" id="PS50196">
    <property type="entry name" value="RANBD1"/>
    <property type="match status" value="4"/>
</dbReference>
<evidence type="ECO:0000256" key="2">
    <source>
        <dbReference type="ARBA" id="ARBA00022723"/>
    </source>
</evidence>
<dbReference type="CDD" id="cd13172">
    <property type="entry name" value="RanBD2_RanBP2_insect-like"/>
    <property type="match status" value="1"/>
</dbReference>
<dbReference type="PROSITE" id="PS01358">
    <property type="entry name" value="ZF_RANBP2_1"/>
    <property type="match status" value="2"/>
</dbReference>
<keyword evidence="2" id="KW-0479">Metal-binding</keyword>
<dbReference type="Gene3D" id="1.25.40.10">
    <property type="entry name" value="Tetratricopeptide repeat domain"/>
    <property type="match status" value="1"/>
</dbReference>
<dbReference type="InterPro" id="IPR011993">
    <property type="entry name" value="PH-like_dom_sf"/>
</dbReference>
<dbReference type="CTD" id="43041"/>
<dbReference type="PROSITE" id="PS50199">
    <property type="entry name" value="ZF_RANBP2_2"/>
    <property type="match status" value="2"/>
</dbReference>
<feature type="domain" description="RanBD1" evidence="9">
    <location>
        <begin position="1273"/>
        <end position="1409"/>
    </location>
</feature>
<sequence>MFSTRKEVDEHVHKMFSKVPPGSERDMKGWAVGRLYSKIQEYSKAIEHLNAFLKVNDDAGAHKLIARCYKQMKNPDYQKALDHYQRSIQLNPKQPDVIKECCKLLIEQSNLCNPDRASFWLELASNIEDLHESELLLALRMRATAGTVDSAEQNNSMELVIKKELLSHPNNALLQLRLIQTFLEKKRIGEAFNYAYKTEIEMPAQSQSTEWYDAIWMVLLKCESKETSKDWPFWQLLLITIDRLLQLNLQSDTKSSLGESIAQLFKFDQYVHKFSLLGDQLSVNGGHELHQYCLEHYSGQFLLHAVTVLFKREMLGNKNKWFNTVRAALPLLLLGYQQNSIKAKSSYWQRHCNSVQQKLLEVWQNQAAFRCAQLGRTLYGCVQTATNDVGNQLPGLWPSSAELLATVRQQCADSQWRSQLYQQLYTHPETKLKEKTSHLVRHQNLQQPLYEWPSIAEIEEYEQMALQLAPPTLEHHVYLALSAENLAEAPRVRFYKAFRRDSKKVLSNCSVDTLSQLDVDIFLYAVVLQAQRKLQVQRDSYDSSHVGNRNAADRPFMLPFANIIGRNELITTEQNTWWNVMQRIHDNINIGENYRVDYRDQLQFGLEVIRCQNEPHIEIIMLLQLGKLLASRDDASYLEQRIEAFYKLGINMMKRHQEHKLEPFYRYFKYLNSSASSVWTQIEKLAEEALSYLSRRSAKVGNLQEFVKDIHGLKLPMATYLQAESYRQLADSSHTSRVARQNFQDRRIECLRETKALLGNNQDHPLSSVVQRELKVSLSDEPYSSPEHHNNSSTYEDAEDDFYTGAANALNRSHNRSRRQAELQGIATLQLEHTIKELSKQLDMLKVDVGGGMEAMRQEVKMLSDKFESLEEILKKSKINSTETQSRDVDAAAAAAALGLDEFLNMDDAIQTNYLNSAPPTHNAQERFFPSAGNAAHSNAAYGSPMFNQNQMYNYFASQAHFMRTPPAANNMPPSFYGPRPPANFAVPPNIYQNPQGAPFIEGLNYGMAPPPPSLVIPQVSQTQFSQPPMSSNANFFNSAQFVPASGQVQQNIVQASQQIAPSVPAPLTQQKPISAITSISQSAAAVIPSISTSVVAPPTSANLSAAPAGPITTTATSVTSATVISAAPVSVPSAVFNRALNNQPVEKEPPANVVITSSDPLPKTAVATAQPTLSVTIPPQHIKPSLVQTTEPPAVAGTDFTFNLGNNNVSGNIFSGLSPSTFSFKTQVAQAAAEKQRELAADAANDSVGNDPNSSIGAGDASAELDYDPRPDFQGIIPLPDEIEVRTGEENEIVEFSHRAKLFRHIDKEWKERGIGIIKILKNQTNGCTRILMRRDQTHKICANHKITSGMTLTTPEQDKEEKSFLWAANDFADEKLKLEKFLVRFKLAETAKEFKLAFEKAEKDAVKLEKITAATSLAKSSVANSFVTSTPATNALAKQTDSAKLGGTQPKTDAVVPKTLFGNLPSTTNTTTTTSPFANFNFGNLGTKPPAVNLSFGSVSAVGDTSTTSTNNNTAFTTAFNFGGNLFSKLDNTQKNQQQTTTTTTQSQQINLNRSNASDADGEEEYVPTAQFAPVIPLPELVDVVTGEEDELVLFEHRAKLLRFEKETNEWKERGLGNIKILQLKTDPTIVRLLMRREQVFKLCCNQRLLPDTKFQYAKNSQNALTWAAQDYADQEPTTELLCVRFKTADVCKEFYDTILKAQAAMSQKDSNQFKQIEKNVNKDTEIKVQGFGDAFKPKAGSWNCQGCYTVNDATQLYCLACEGPKDDTVPAKSSALGQSGALNLSSSAGKFTFGFGQSTVTPSFNFGTKATVEKVQPPAEPVTTTANAKFATNSSDGITSTKPDAPNVCGFGDAFKPKTGSWNCNDCYTLNDVAQLYCVACEAPKDDSVPKKGNKLEGGGFESFLAPSTAKFTFGFGAQPPVPTTKSSIIESSALPSKNTEGSIFQSSSFSFKPTTVTNSSSLASNTFSFSMPKTQQQPKSPTGNMGGADVSNDDENNLEDEENNAYFAPVIPLPDKIDVKTGEEDEFLLYVQRAKLYRLSQYGEWKERGLGNVKILRHKETNNLRVVMRREQVHKICLNHVLNSSVIYKPKDEKSWLFAVHDFSEGESVLERFALRFKNADIAQVFHNTVKSALNGTAPPITEDNNQQLEQLSATDSKPNDDHPVVSDEIKMLAEKLMLSCEFLTAESTCSGCRGCEPEKFDYGHPPKFEGAPNSLPLTLPALKLPTPKIQEEAQVQDGSLSNRGLLKASSLLTNNTSDKSGSFGGFSNAVSANSTAATDASSKVTTKKPDDVGSGFVFGNPEKVFGHSTSLFGGNTDKTHQSIFGGFSGLDSKINNQTTSIFSNTGIPQAANQNEMSKLIFSPFGDNNLTKPNSNISSGATFGGIAGSSVAPLFGNQTKDKTISFADMVNNKDQIKDNKENIAETIGTKTGIGSITSDQSNIDCFSGLAGGDDFASLAAKGSSNPIGFQKSESGGFFGLTHQDAFKNFKASCKTSTPTATHDNSVENVNDDDNYDPHYEPIIALPNEIVVSTGEENEVKLFGERSTIFRYNSESKEWKERGVGELKILKHKDLNTYRIILRREQIYKLVVNMKIGETFTMEYMNDQKKSFIWANFNYAESSEGVVERLACRFKKQEWADKFFETIKMCVADAKASHAREGSQQKDEIVEP</sequence>
<organism evidence="11 12">
    <name type="scientific">Drosophila hydei</name>
    <name type="common">Fruit fly</name>
    <dbReference type="NCBI Taxonomy" id="7224"/>
    <lineage>
        <taxon>Eukaryota</taxon>
        <taxon>Metazoa</taxon>
        <taxon>Ecdysozoa</taxon>
        <taxon>Arthropoda</taxon>
        <taxon>Hexapoda</taxon>
        <taxon>Insecta</taxon>
        <taxon>Pterygota</taxon>
        <taxon>Neoptera</taxon>
        <taxon>Endopterygota</taxon>
        <taxon>Diptera</taxon>
        <taxon>Brachycera</taxon>
        <taxon>Muscomorpha</taxon>
        <taxon>Ephydroidea</taxon>
        <taxon>Drosophilidae</taxon>
        <taxon>Drosophila</taxon>
    </lineage>
</organism>
<accession>A0A6J1LQ56</accession>
<dbReference type="PANTHER" id="PTHR23138">
    <property type="entry name" value="RAN BINDING PROTEIN"/>
    <property type="match status" value="1"/>
</dbReference>
<dbReference type="PROSITE" id="PS50005">
    <property type="entry name" value="TPR"/>
    <property type="match status" value="1"/>
</dbReference>
<keyword evidence="12" id="KW-0436">Ligase</keyword>
<dbReference type="Proteomes" id="UP000504633">
    <property type="component" value="Unplaced"/>
</dbReference>
<evidence type="ECO:0000256" key="1">
    <source>
        <dbReference type="ARBA" id="ARBA00022553"/>
    </source>
</evidence>
<dbReference type="Gene3D" id="2.30.29.30">
    <property type="entry name" value="Pleckstrin-homology domain (PH domain)/Phosphotyrosine-binding domain (PTB)"/>
    <property type="match status" value="4"/>
</dbReference>
<dbReference type="Pfam" id="PF00638">
    <property type="entry name" value="Ran_BP1"/>
    <property type="match status" value="4"/>
</dbReference>
<evidence type="ECO:0000256" key="7">
    <source>
        <dbReference type="SAM" id="Coils"/>
    </source>
</evidence>
<dbReference type="Gene3D" id="4.10.1060.10">
    <property type="entry name" value="Zinc finger, RanBP2-type"/>
    <property type="match status" value="2"/>
</dbReference>
<dbReference type="InterPro" id="IPR000156">
    <property type="entry name" value="Ran_bind_dom"/>
</dbReference>
<dbReference type="InterPro" id="IPR001876">
    <property type="entry name" value="Znf_RanBP2"/>
</dbReference>
<keyword evidence="4" id="KW-0862">Zinc</keyword>
<feature type="region of interest" description="Disordered" evidence="8">
    <location>
        <begin position="1240"/>
        <end position="1264"/>
    </location>
</feature>
<feature type="compositionally biased region" description="Low complexity" evidence="8">
    <location>
        <begin position="1535"/>
        <end position="1551"/>
    </location>
</feature>
<dbReference type="SMART" id="SM00160">
    <property type="entry name" value="RanBD"/>
    <property type="match status" value="4"/>
</dbReference>
<evidence type="ECO:0000259" key="9">
    <source>
        <dbReference type="PROSITE" id="PS50196"/>
    </source>
</evidence>
<dbReference type="SMART" id="SM00028">
    <property type="entry name" value="TPR"/>
    <property type="match status" value="1"/>
</dbReference>
<dbReference type="InterPro" id="IPR045255">
    <property type="entry name" value="RanBP1-like"/>
</dbReference>
<dbReference type="GO" id="GO:0005737">
    <property type="term" value="C:cytoplasm"/>
    <property type="evidence" value="ECO:0007669"/>
    <property type="project" value="TreeGrafter"/>
</dbReference>
<dbReference type="KEGG" id="dhe:111598645"/>
<feature type="domain" description="RanBD1" evidence="9">
    <location>
        <begin position="2010"/>
        <end position="2137"/>
    </location>
</feature>
<evidence type="ECO:0000313" key="12">
    <source>
        <dbReference type="RefSeq" id="XP_023169760.2"/>
    </source>
</evidence>
<keyword evidence="11" id="KW-1185">Reference proteome</keyword>
<feature type="compositionally biased region" description="Polar residues" evidence="8">
    <location>
        <begin position="1975"/>
        <end position="1987"/>
    </location>
</feature>
<feature type="coiled-coil region" evidence="7">
    <location>
        <begin position="853"/>
        <end position="880"/>
    </location>
</feature>
<keyword evidence="3 5" id="KW-0863">Zinc-finger</keyword>
<name>A0A6J1LQ56_DROHY</name>
<keyword evidence="6" id="KW-0802">TPR repeat</keyword>